<feature type="transmembrane region" description="Helical" evidence="1">
    <location>
        <begin position="159"/>
        <end position="182"/>
    </location>
</feature>
<sequence>MRHNFTKFWSWAGGSFDRQEQKPLSRDWLSWKLRWWWISAVCLVEVGFICALATLTWLSRRNDGVVDVSVVPISSMSDFSIPHRGSSQLRWTFVPALVMALFLLAYGAIVTAMAVRQPFVELQHVPKDRRNITVTLMLDYMTYPLFYVWVIAMRNGHVVVGFAFLAQLVASVSLVSLSANVFRADTSTSVSAISMTFPQEFNVDLLNSRTDMQPALDIASAVHIHGATAPTWMAADYAFESFRPVEEGISGNFTAKTFALSSSPDCRLMDPSEYSAVFEPSDEEGVGSTTITMVDRGCDVWGNIAFSPQTPIYALSWYQRCSDEPYDRIGIFAGLYSSESPGNLQNLTVVSCRPKYWNSTVSLTMSMDSSNSSAPSFSSAQEESVVELDPLSMSDIHRFLHYYIFYDPSATFMADIFGKTVYKFARIINPLSNLDPHSIKSAAESIYATMFAALATTSLKQPRRIPTVAHGQVRTVVTRLYVVESVAWVLMAILLAMLLCTASSLISVRTTTSILREEPKGLLFYARLLHRSDVLSLINDFDQRHAPEDKARDYMKRHYSAFIANARCYFDEQEARIRIEGGWLELGRLPKLRLRQMNWIKGKVISMGKWRHAIAKKINGSGLSSRRKVQTSFTMRPQGAYPES</sequence>
<dbReference type="OrthoDB" id="3522351at2759"/>
<dbReference type="Proteomes" id="UP000054466">
    <property type="component" value="Unassembled WGS sequence"/>
</dbReference>
<name>A0A0D2BDL0_9EURO</name>
<dbReference type="VEuPathDB" id="FungiDB:PV07_02269"/>
<reference evidence="2 3" key="1">
    <citation type="submission" date="2015-01" db="EMBL/GenBank/DDBJ databases">
        <title>The Genome Sequence of Cladophialophora immunda CBS83496.</title>
        <authorList>
            <consortium name="The Broad Institute Genomics Platform"/>
            <person name="Cuomo C."/>
            <person name="de Hoog S."/>
            <person name="Gorbushina A."/>
            <person name="Stielow B."/>
            <person name="Teixiera M."/>
            <person name="Abouelleil A."/>
            <person name="Chapman S.B."/>
            <person name="Priest M."/>
            <person name="Young S.K."/>
            <person name="Wortman J."/>
            <person name="Nusbaum C."/>
            <person name="Birren B."/>
        </authorList>
    </citation>
    <scope>NUCLEOTIDE SEQUENCE [LARGE SCALE GENOMIC DNA]</scope>
    <source>
        <strain evidence="2 3">CBS 83496</strain>
    </source>
</reference>
<dbReference type="RefSeq" id="XP_016255798.1">
    <property type="nucleotide sequence ID" value="XM_016388870.1"/>
</dbReference>
<evidence type="ECO:0000313" key="3">
    <source>
        <dbReference type="Proteomes" id="UP000054466"/>
    </source>
</evidence>
<protein>
    <submittedName>
        <fullName evidence="2">Uncharacterized protein</fullName>
    </submittedName>
</protein>
<evidence type="ECO:0000313" key="2">
    <source>
        <dbReference type="EMBL" id="KIW35582.1"/>
    </source>
</evidence>
<feature type="transmembrane region" description="Helical" evidence="1">
    <location>
        <begin position="35"/>
        <end position="58"/>
    </location>
</feature>
<gene>
    <name evidence="2" type="ORF">PV07_02269</name>
</gene>
<feature type="transmembrane region" description="Helical" evidence="1">
    <location>
        <begin position="91"/>
        <end position="112"/>
    </location>
</feature>
<dbReference type="STRING" id="569365.A0A0D2BDL0"/>
<proteinExistence type="predicted"/>
<feature type="transmembrane region" description="Helical" evidence="1">
    <location>
        <begin position="132"/>
        <end position="152"/>
    </location>
</feature>
<dbReference type="EMBL" id="KN847040">
    <property type="protein sequence ID" value="KIW35582.1"/>
    <property type="molecule type" value="Genomic_DNA"/>
</dbReference>
<dbReference type="Pfam" id="PF11915">
    <property type="entry name" value="DUF3433"/>
    <property type="match status" value="1"/>
</dbReference>
<dbReference type="AlphaFoldDB" id="A0A0D2BDL0"/>
<dbReference type="GeneID" id="27341463"/>
<organism evidence="2 3">
    <name type="scientific">Cladophialophora immunda</name>
    <dbReference type="NCBI Taxonomy" id="569365"/>
    <lineage>
        <taxon>Eukaryota</taxon>
        <taxon>Fungi</taxon>
        <taxon>Dikarya</taxon>
        <taxon>Ascomycota</taxon>
        <taxon>Pezizomycotina</taxon>
        <taxon>Eurotiomycetes</taxon>
        <taxon>Chaetothyriomycetidae</taxon>
        <taxon>Chaetothyriales</taxon>
        <taxon>Herpotrichiellaceae</taxon>
        <taxon>Cladophialophora</taxon>
    </lineage>
</organism>
<dbReference type="PANTHER" id="PTHR37544">
    <property type="entry name" value="SPRAY-RELATED"/>
    <property type="match status" value="1"/>
</dbReference>
<dbReference type="InterPro" id="IPR021840">
    <property type="entry name" value="DUF3433"/>
</dbReference>
<keyword evidence="1" id="KW-0472">Membrane</keyword>
<dbReference type="HOGENOM" id="CLU_019838_0_0_1"/>
<keyword evidence="3" id="KW-1185">Reference proteome</keyword>
<accession>A0A0D2BDL0</accession>
<keyword evidence="1" id="KW-1133">Transmembrane helix</keyword>
<keyword evidence="1" id="KW-0812">Transmembrane</keyword>
<evidence type="ECO:0000256" key="1">
    <source>
        <dbReference type="SAM" id="Phobius"/>
    </source>
</evidence>
<feature type="transmembrane region" description="Helical" evidence="1">
    <location>
        <begin position="486"/>
        <end position="508"/>
    </location>
</feature>